<name>A0ABX1ZHD3_9BACL</name>
<dbReference type="Pfam" id="PF14072">
    <property type="entry name" value="DndB"/>
    <property type="match status" value="1"/>
</dbReference>
<keyword evidence="2" id="KW-1185">Reference proteome</keyword>
<gene>
    <name evidence="1" type="ORF">GC097_05550</name>
</gene>
<sequence>MSIGCVELTNVDYLGNNRYKGTIQLKTLYHAMKRPYVMYCPATQRGEYDPENPDYVISADYNHFHSITYPYLALDESKVNEMTVQYLRNQLYWSDLIWNARVDEDLPTSLEYDENLRTLRIYSTITMPDSAHRHRAYYRIFEWCKEPEKIPSKVELTQIGVTITRSEIESLLQTFDPNKAESVTVHHLNPEKEGELFRQLNNTTKKANPAQVIRVNPDMNAVTRTINRLYSQCEVFNRLEIEETRTTIHSKSRKLVPNSTLQEAIKQYAKLLADLETHEPGAYQDLLDCITDFFKRLSQFYPEMKPGADRETRWHSRKMESFIIENVMFHALFKIVFETWKAFNNRSQSWKNDPLFIRIVNGLSKNIRLPDHSFVNIMSRRNPNWVGRIVNHQGRISNNRPSQAAAFDYLSDEIGLTTLRNPRVRPTA</sequence>
<dbReference type="EMBL" id="WHNZ01000013">
    <property type="protein sequence ID" value="NOU99491.1"/>
    <property type="molecule type" value="Genomic_DNA"/>
</dbReference>
<evidence type="ECO:0000313" key="1">
    <source>
        <dbReference type="EMBL" id="NOU99491.1"/>
    </source>
</evidence>
<evidence type="ECO:0000313" key="2">
    <source>
        <dbReference type="Proteomes" id="UP000618579"/>
    </source>
</evidence>
<protein>
    <submittedName>
        <fullName evidence="1">Uncharacterized protein</fullName>
    </submittedName>
</protein>
<dbReference type="Proteomes" id="UP000618579">
    <property type="component" value="Unassembled WGS sequence"/>
</dbReference>
<organism evidence="1 2">
    <name type="scientific">Paenibacillus planticolens</name>
    <dbReference type="NCBI Taxonomy" id="2654976"/>
    <lineage>
        <taxon>Bacteria</taxon>
        <taxon>Bacillati</taxon>
        <taxon>Bacillota</taxon>
        <taxon>Bacilli</taxon>
        <taxon>Bacillales</taxon>
        <taxon>Paenibacillaceae</taxon>
        <taxon>Paenibacillus</taxon>
    </lineage>
</organism>
<proteinExistence type="predicted"/>
<comment type="caution">
    <text evidence="1">The sequence shown here is derived from an EMBL/GenBank/DDBJ whole genome shotgun (WGS) entry which is preliminary data.</text>
</comment>
<dbReference type="RefSeq" id="WP_171682369.1">
    <property type="nucleotide sequence ID" value="NZ_WHNZ01000013.1"/>
</dbReference>
<dbReference type="InterPro" id="IPR017642">
    <property type="entry name" value="DNA_S_mod_DndB"/>
</dbReference>
<reference evidence="1 2" key="1">
    <citation type="submission" date="2019-10" db="EMBL/GenBank/DDBJ databases">
        <title>Description of Paenibacillus pedi sp. nov.</title>
        <authorList>
            <person name="Carlier A."/>
            <person name="Qi S."/>
        </authorList>
    </citation>
    <scope>NUCLEOTIDE SEQUENCE [LARGE SCALE GENOMIC DNA]</scope>
    <source>
        <strain evidence="1 2">LMG 31457</strain>
    </source>
</reference>
<accession>A0ABX1ZHD3</accession>